<feature type="domain" description="ABC transporter" evidence="4">
    <location>
        <begin position="1075"/>
        <end position="1355"/>
    </location>
</feature>
<keyword evidence="6" id="KW-1185">Reference proteome</keyword>
<protein>
    <submittedName>
        <fullName evidence="5">ATP-binding cassette transporter</fullName>
    </submittedName>
</protein>
<gene>
    <name evidence="5" type="ORF">GSI_07936</name>
</gene>
<dbReference type="PROSITE" id="PS00211">
    <property type="entry name" value="ABC_TRANSPORTER_1"/>
    <property type="match status" value="2"/>
</dbReference>
<dbReference type="STRING" id="1077348.A0A2G8S8F8"/>
<evidence type="ECO:0000256" key="1">
    <source>
        <dbReference type="ARBA" id="ARBA00022741"/>
    </source>
</evidence>
<name>A0A2G8S8F8_9APHY</name>
<evidence type="ECO:0000313" key="6">
    <source>
        <dbReference type="Proteomes" id="UP000230002"/>
    </source>
</evidence>
<dbReference type="EMBL" id="AYKW01000017">
    <property type="protein sequence ID" value="PIL30024.1"/>
    <property type="molecule type" value="Genomic_DNA"/>
</dbReference>
<accession>A0A2G8S8F8</accession>
<feature type="domain" description="ABC transporter" evidence="4">
    <location>
        <begin position="372"/>
        <end position="653"/>
    </location>
</feature>
<feature type="compositionally biased region" description="Basic and acidic residues" evidence="3">
    <location>
        <begin position="635"/>
        <end position="645"/>
    </location>
</feature>
<dbReference type="InterPro" id="IPR039421">
    <property type="entry name" value="Type_1_exporter"/>
</dbReference>
<feature type="region of interest" description="Disordered" evidence="3">
    <location>
        <begin position="635"/>
        <end position="669"/>
    </location>
</feature>
<evidence type="ECO:0000259" key="4">
    <source>
        <dbReference type="PROSITE" id="PS50893"/>
    </source>
</evidence>
<dbReference type="Proteomes" id="UP000230002">
    <property type="component" value="Unassembled WGS sequence"/>
</dbReference>
<dbReference type="SUPFAM" id="SSF52540">
    <property type="entry name" value="P-loop containing nucleoside triphosphate hydrolases"/>
    <property type="match status" value="2"/>
</dbReference>
<proteinExistence type="predicted"/>
<comment type="caution">
    <text evidence="5">The sequence shown here is derived from an EMBL/GenBank/DDBJ whole genome shotgun (WGS) entry which is preliminary data.</text>
</comment>
<dbReference type="OrthoDB" id="3226640at2759"/>
<dbReference type="InterPro" id="IPR017871">
    <property type="entry name" value="ABC_transporter-like_CS"/>
</dbReference>
<keyword evidence="1" id="KW-0547">Nucleotide-binding</keyword>
<feature type="region of interest" description="Disordered" evidence="3">
    <location>
        <begin position="1"/>
        <end position="24"/>
    </location>
</feature>
<dbReference type="GO" id="GO:0005524">
    <property type="term" value="F:ATP binding"/>
    <property type="evidence" value="ECO:0007669"/>
    <property type="project" value="UniProtKB-KW"/>
</dbReference>
<organism evidence="5 6">
    <name type="scientific">Ganoderma sinense ZZ0214-1</name>
    <dbReference type="NCBI Taxonomy" id="1077348"/>
    <lineage>
        <taxon>Eukaryota</taxon>
        <taxon>Fungi</taxon>
        <taxon>Dikarya</taxon>
        <taxon>Basidiomycota</taxon>
        <taxon>Agaricomycotina</taxon>
        <taxon>Agaricomycetes</taxon>
        <taxon>Polyporales</taxon>
        <taxon>Polyporaceae</taxon>
        <taxon>Ganoderma</taxon>
    </lineage>
</organism>
<reference evidence="5 6" key="1">
    <citation type="journal article" date="2015" name="Sci. Rep.">
        <title>Chromosome-level genome map provides insights into diverse defense mechanisms in the medicinal fungus Ganoderma sinense.</title>
        <authorList>
            <person name="Zhu Y."/>
            <person name="Xu J."/>
            <person name="Sun C."/>
            <person name="Zhou S."/>
            <person name="Xu H."/>
            <person name="Nelson D.R."/>
            <person name="Qian J."/>
            <person name="Song J."/>
            <person name="Luo H."/>
            <person name="Xiang L."/>
            <person name="Li Y."/>
            <person name="Xu Z."/>
            <person name="Ji A."/>
            <person name="Wang L."/>
            <person name="Lu S."/>
            <person name="Hayward A."/>
            <person name="Sun W."/>
            <person name="Li X."/>
            <person name="Schwartz D.C."/>
            <person name="Wang Y."/>
            <person name="Chen S."/>
        </authorList>
    </citation>
    <scope>NUCLEOTIDE SEQUENCE [LARGE SCALE GENOMIC DNA]</scope>
    <source>
        <strain evidence="5 6">ZZ0214-1</strain>
    </source>
</reference>
<evidence type="ECO:0000256" key="2">
    <source>
        <dbReference type="ARBA" id="ARBA00022840"/>
    </source>
</evidence>
<evidence type="ECO:0000256" key="3">
    <source>
        <dbReference type="SAM" id="MobiDB-lite"/>
    </source>
</evidence>
<sequence length="1362" mass="150778">MTLSDPVLGPGSKDKELPGDDNPYAGRIVTHRRMGIWDWYEEKDPDASAVSLLSPSGWSESCCHLGRSFQYVVRAVKDVLGIPGCKTQFAVYLATGFGAALLPAATIWSQGNILRVMDDINQTSTVDAHRLLLACAGRIACTIATTALHQMQGLSTGRHSMVWQALQVTIRMFSTGVRLVTQTIALIDVLRGHSEERWLTWMTLAIELLASVPRLRTRGGTAYAATTRNIDYKRKRGWEMVVQRTDHRKELVAGNLAEYAIAEYTRASDSLGDENVDWTEIYRQELDKASPSLLGYFNRWILPHLTEVKNPTRLPEFMARLNLVQTSARDVGVSFSIVINTRNVIQGHIDTLRKTYETENIRNVVQDGTVPFQIESAQATSGVALEFSLRFKTPPLPCVRVNFVIVGSNGAGKSTILKLAVRLYDPDEGEILLGGRDIRTLKLRDVRQAMSVLFQDYTHFPFSIRDNIVLGDPSKAHDDAHIREAARLGGADSFIEKLPEGYNTYLKRVVGDFVSGPAEGNKTRSGKPFDVCAVQHAAGIKSTTSSELSGGQMQRLAVARMFMRSVVAEDNRVGLLLFDEPSASLDPAAEHDLFNRLRKLRGNKTMVFSSHRFGNLTRHADVILYMNESSIVESGTHEELLKDQGDDQPPDIASENKVSESPGDDNPYAGRIVKHQRIGVWDWYEEKDPDGAQLISPALGWGDSYSDIAGSLRYVVRLVKDLLSIPGCKTQFAIYMAAGFGAALIPAAAIWVQGNILRVMDDINQTSTVDTQRLFQACAGKIACTIASSVLEQIRRKANVKLDRRIQQWHARRSFEARARLDLPTFSLQSTQTALAGLSSGGHSMIWQGLQMTIGMFTTGVRLVTQTIALIDVLRGHDQERLLTWITLAAESLALLPQLSVRASLACAATTKNSDYKRMKGWEVIVQDPDHRKELVAGNLAEFATAEYTRTADSLGDDDVNWMEAFHERLFQQPLFQQYFNTWILGHLSEIIFILRAVRNPTRLPEFMARLNLVQTSARGVAWTFAGVLTNKTMVKANLDTIRSTYEAVNIRNIVPDGSVPFQVESAEATSGVALEFRNVTFTYPEASKPALQNVSFTLSPGQLCVIVGSNGAGKSTILKLAVRLYDPDEGEILFGGQDIRTLKLSDVRQAMSVLFQDYTHFPLSIRDNIALGDPSKASDGAHIREAARLGGADSFIEKLPEGFDTYLNPVVQDFVSGPAEGDRTRSGKPFDVCAVRHAAGIKSSTSSELSGGQMQRLAVARTFMRSVVAEDRRVGLLLFDEPSASLDPAAEHDLFNRLRRLRGNKTMVFSSHRFGNLTRHADLILYMNESSIVESGTHEELLKGQGEYAKLWQMQAQAFVS</sequence>
<dbReference type="Gene3D" id="3.40.50.300">
    <property type="entry name" value="P-loop containing nucleotide triphosphate hydrolases"/>
    <property type="match status" value="2"/>
</dbReference>
<dbReference type="GO" id="GO:0016887">
    <property type="term" value="F:ATP hydrolysis activity"/>
    <property type="evidence" value="ECO:0007669"/>
    <property type="project" value="InterPro"/>
</dbReference>
<evidence type="ECO:0000313" key="5">
    <source>
        <dbReference type="EMBL" id="PIL30024.1"/>
    </source>
</evidence>
<dbReference type="InterPro" id="IPR027417">
    <property type="entry name" value="P-loop_NTPase"/>
</dbReference>
<dbReference type="PROSITE" id="PS50893">
    <property type="entry name" value="ABC_TRANSPORTER_2"/>
    <property type="match status" value="2"/>
</dbReference>
<dbReference type="InterPro" id="IPR003593">
    <property type="entry name" value="AAA+_ATPase"/>
</dbReference>
<keyword evidence="2 5" id="KW-0067">ATP-binding</keyword>
<dbReference type="PANTHER" id="PTHR43394:SF1">
    <property type="entry name" value="ATP-BINDING CASSETTE SUB-FAMILY B MEMBER 10, MITOCHONDRIAL"/>
    <property type="match status" value="1"/>
</dbReference>
<dbReference type="Pfam" id="PF00005">
    <property type="entry name" value="ABC_tran"/>
    <property type="match status" value="2"/>
</dbReference>
<dbReference type="SMART" id="SM00382">
    <property type="entry name" value="AAA"/>
    <property type="match status" value="2"/>
</dbReference>
<dbReference type="GO" id="GO:0015421">
    <property type="term" value="F:ABC-type oligopeptide transporter activity"/>
    <property type="evidence" value="ECO:0007669"/>
    <property type="project" value="TreeGrafter"/>
</dbReference>
<dbReference type="InterPro" id="IPR003439">
    <property type="entry name" value="ABC_transporter-like_ATP-bd"/>
</dbReference>
<dbReference type="PANTHER" id="PTHR43394">
    <property type="entry name" value="ATP-DEPENDENT PERMEASE MDL1, MITOCHONDRIAL"/>
    <property type="match status" value="1"/>
</dbReference>